<evidence type="ECO:0000313" key="1">
    <source>
        <dbReference type="EMBL" id="DAF63191.1"/>
    </source>
</evidence>
<organism evidence="1">
    <name type="scientific">Siphoviridae sp. ct7yc1</name>
    <dbReference type="NCBI Taxonomy" id="2827788"/>
    <lineage>
        <taxon>Viruses</taxon>
        <taxon>Duplodnaviria</taxon>
        <taxon>Heunggongvirae</taxon>
        <taxon>Uroviricota</taxon>
        <taxon>Caudoviricetes</taxon>
    </lineage>
</organism>
<dbReference type="EMBL" id="BK032833">
    <property type="protein sequence ID" value="DAF63191.1"/>
    <property type="molecule type" value="Genomic_DNA"/>
</dbReference>
<reference evidence="1" key="1">
    <citation type="journal article" date="2021" name="Proc. Natl. Acad. Sci. U.S.A.">
        <title>A Catalog of Tens of Thousands of Viruses from Human Metagenomes Reveals Hidden Associations with Chronic Diseases.</title>
        <authorList>
            <person name="Tisza M.J."/>
            <person name="Buck C.B."/>
        </authorList>
    </citation>
    <scope>NUCLEOTIDE SEQUENCE</scope>
    <source>
        <strain evidence="1">Ct7yc1</strain>
    </source>
</reference>
<accession>A0A8S5TJL2</accession>
<proteinExistence type="predicted"/>
<sequence>MRNFLITKKTYNCGKLAGFEILGMVQGDYSPAFDKETAKKLFGCEYVDVLEVPEKCHIKVL</sequence>
<name>A0A8S5TJL2_9CAUD</name>
<protein>
    <submittedName>
        <fullName evidence="1">Uncharacterized protein</fullName>
    </submittedName>
</protein>